<evidence type="ECO:0000313" key="3">
    <source>
        <dbReference type="WBParaSite" id="SPAL_0000833900.1"/>
    </source>
</evidence>
<dbReference type="InterPro" id="IPR000718">
    <property type="entry name" value="Peptidase_M13"/>
</dbReference>
<dbReference type="Pfam" id="PF01431">
    <property type="entry name" value="Peptidase_M13"/>
    <property type="match status" value="1"/>
</dbReference>
<evidence type="ECO:0000259" key="1">
    <source>
        <dbReference type="Pfam" id="PF01431"/>
    </source>
</evidence>
<dbReference type="GO" id="GO:0016485">
    <property type="term" value="P:protein processing"/>
    <property type="evidence" value="ECO:0007669"/>
    <property type="project" value="TreeGrafter"/>
</dbReference>
<dbReference type="SUPFAM" id="SSF55486">
    <property type="entry name" value="Metalloproteases ('zincins'), catalytic domain"/>
    <property type="match status" value="1"/>
</dbReference>
<evidence type="ECO:0000313" key="2">
    <source>
        <dbReference type="Proteomes" id="UP000046392"/>
    </source>
</evidence>
<name>A0A0N5BR35_STREA</name>
<keyword evidence="2" id="KW-1185">Reference proteome</keyword>
<dbReference type="PANTHER" id="PTHR11733">
    <property type="entry name" value="ZINC METALLOPROTEASE FAMILY M13 NEPRILYSIN-RELATED"/>
    <property type="match status" value="1"/>
</dbReference>
<protein>
    <submittedName>
        <fullName evidence="3">Peptidase_M13 domain-containing protein</fullName>
    </submittedName>
</protein>
<dbReference type="GO" id="GO:0005886">
    <property type="term" value="C:plasma membrane"/>
    <property type="evidence" value="ECO:0007669"/>
    <property type="project" value="TreeGrafter"/>
</dbReference>
<dbReference type="AlphaFoldDB" id="A0A0N5BR35"/>
<reference evidence="3" key="1">
    <citation type="submission" date="2017-02" db="UniProtKB">
        <authorList>
            <consortium name="WormBaseParasite"/>
        </authorList>
    </citation>
    <scope>IDENTIFICATION</scope>
</reference>
<dbReference type="GO" id="GO:0004222">
    <property type="term" value="F:metalloendopeptidase activity"/>
    <property type="evidence" value="ECO:0007669"/>
    <property type="project" value="InterPro"/>
</dbReference>
<dbReference type="Proteomes" id="UP000046392">
    <property type="component" value="Unplaced"/>
</dbReference>
<sequence>MQKESITNRNKNGSLTLNENIVDNCGIKLAHTAYMKYLNTTDDEQEHVPAFKKFTKEQLFFISVGRSFCKYSNKDYLETTINKDVHSPSEIRINMVLSNYRQFFDVFNCPVNSKMNL</sequence>
<organism evidence="2 3">
    <name type="scientific">Strongyloides papillosus</name>
    <name type="common">Intestinal threadworm</name>
    <dbReference type="NCBI Taxonomy" id="174720"/>
    <lineage>
        <taxon>Eukaryota</taxon>
        <taxon>Metazoa</taxon>
        <taxon>Ecdysozoa</taxon>
        <taxon>Nematoda</taxon>
        <taxon>Chromadorea</taxon>
        <taxon>Rhabditida</taxon>
        <taxon>Tylenchina</taxon>
        <taxon>Panagrolaimomorpha</taxon>
        <taxon>Strongyloidoidea</taxon>
        <taxon>Strongyloididae</taxon>
        <taxon>Strongyloides</taxon>
    </lineage>
</organism>
<dbReference type="WBParaSite" id="SPAL_0000833900.1">
    <property type="protein sequence ID" value="SPAL_0000833900.1"/>
    <property type="gene ID" value="SPAL_0000833900"/>
</dbReference>
<dbReference type="PANTHER" id="PTHR11733:SF240">
    <property type="entry name" value="GH14155P-RELATED"/>
    <property type="match status" value="1"/>
</dbReference>
<dbReference type="InterPro" id="IPR024079">
    <property type="entry name" value="MetalloPept_cat_dom_sf"/>
</dbReference>
<dbReference type="Gene3D" id="3.40.390.10">
    <property type="entry name" value="Collagenase (Catalytic Domain)"/>
    <property type="match status" value="1"/>
</dbReference>
<accession>A0A0N5BR35</accession>
<dbReference type="InterPro" id="IPR018497">
    <property type="entry name" value="Peptidase_M13_C"/>
</dbReference>
<feature type="domain" description="Peptidase M13 C-terminal" evidence="1">
    <location>
        <begin position="7"/>
        <end position="116"/>
    </location>
</feature>
<proteinExistence type="predicted"/>
<dbReference type="PROSITE" id="PS51885">
    <property type="entry name" value="NEPRILYSIN"/>
    <property type="match status" value="1"/>
</dbReference>